<dbReference type="PROSITE" id="PS00216">
    <property type="entry name" value="SUGAR_TRANSPORT_1"/>
    <property type="match status" value="1"/>
</dbReference>
<dbReference type="Proteomes" id="UP000003947">
    <property type="component" value="Unassembled WGS sequence"/>
</dbReference>
<proteinExistence type="predicted"/>
<feature type="transmembrane region" description="Helical" evidence="6">
    <location>
        <begin position="259"/>
        <end position="280"/>
    </location>
</feature>
<protein>
    <submittedName>
        <fullName evidence="8">Arabinose efflux permease family protein</fullName>
    </submittedName>
</protein>
<dbReference type="GO" id="GO:0016020">
    <property type="term" value="C:membrane"/>
    <property type="evidence" value="ECO:0007669"/>
    <property type="project" value="UniProtKB-SubCell"/>
</dbReference>
<accession>I4YWQ0</accession>
<dbReference type="RefSeq" id="WP_009764442.1">
    <property type="nucleotide sequence ID" value="NZ_CP141048.1"/>
</dbReference>
<evidence type="ECO:0000256" key="1">
    <source>
        <dbReference type="ARBA" id="ARBA00004141"/>
    </source>
</evidence>
<feature type="domain" description="Major facilitator superfamily (MFS) profile" evidence="7">
    <location>
        <begin position="217"/>
        <end position="428"/>
    </location>
</feature>
<feature type="transmembrane region" description="Helical" evidence="6">
    <location>
        <begin position="51"/>
        <end position="69"/>
    </location>
</feature>
<dbReference type="STRING" id="864069.MicloDRAFT_00049750"/>
<dbReference type="OrthoDB" id="9812574at2"/>
<dbReference type="InterPro" id="IPR005829">
    <property type="entry name" value="Sugar_transporter_CS"/>
</dbReference>
<dbReference type="EMBL" id="JH660645">
    <property type="protein sequence ID" value="EIM28392.1"/>
    <property type="molecule type" value="Genomic_DNA"/>
</dbReference>
<dbReference type="PATRIC" id="fig|864069.3.peg.5352"/>
<evidence type="ECO:0000313" key="9">
    <source>
        <dbReference type="Proteomes" id="UP000003947"/>
    </source>
</evidence>
<dbReference type="eggNOG" id="COG2814">
    <property type="taxonomic scope" value="Bacteria"/>
</dbReference>
<feature type="region of interest" description="Disordered" evidence="5">
    <location>
        <begin position="409"/>
        <end position="428"/>
    </location>
</feature>
<feature type="transmembrane region" description="Helical" evidence="6">
    <location>
        <begin position="315"/>
        <end position="338"/>
    </location>
</feature>
<evidence type="ECO:0000256" key="3">
    <source>
        <dbReference type="ARBA" id="ARBA00022989"/>
    </source>
</evidence>
<feature type="transmembrane region" description="Helical" evidence="6">
    <location>
        <begin position="292"/>
        <end position="309"/>
    </location>
</feature>
<evidence type="ECO:0000256" key="4">
    <source>
        <dbReference type="ARBA" id="ARBA00023136"/>
    </source>
</evidence>
<evidence type="ECO:0000256" key="6">
    <source>
        <dbReference type="SAM" id="Phobius"/>
    </source>
</evidence>
<dbReference type="GO" id="GO:0022857">
    <property type="term" value="F:transmembrane transporter activity"/>
    <property type="evidence" value="ECO:0007669"/>
    <property type="project" value="InterPro"/>
</dbReference>
<dbReference type="HOGENOM" id="CLU_038484_0_0_5"/>
<keyword evidence="9" id="KW-1185">Reference proteome</keyword>
<dbReference type="PROSITE" id="PS50850">
    <property type="entry name" value="MFS"/>
    <property type="match status" value="1"/>
</dbReference>
<dbReference type="SUPFAM" id="SSF103473">
    <property type="entry name" value="MFS general substrate transporter"/>
    <property type="match status" value="1"/>
</dbReference>
<keyword evidence="2 6" id="KW-0812">Transmembrane</keyword>
<feature type="transmembrane region" description="Helical" evidence="6">
    <location>
        <begin position="225"/>
        <end position="247"/>
    </location>
</feature>
<dbReference type="PANTHER" id="PTHR23539">
    <property type="entry name" value="MFS TRANSPORTER"/>
    <property type="match status" value="1"/>
</dbReference>
<evidence type="ECO:0000256" key="2">
    <source>
        <dbReference type="ARBA" id="ARBA00022692"/>
    </source>
</evidence>
<comment type="subcellular location">
    <subcellularLocation>
        <location evidence="1">Membrane</location>
        <topology evidence="1">Multi-pass membrane protein</topology>
    </subcellularLocation>
</comment>
<evidence type="ECO:0000313" key="8">
    <source>
        <dbReference type="EMBL" id="EIM28392.1"/>
    </source>
</evidence>
<dbReference type="AlphaFoldDB" id="I4YWQ0"/>
<keyword evidence="3 6" id="KW-1133">Transmembrane helix</keyword>
<reference evidence="8 9" key="1">
    <citation type="submission" date="2012-02" db="EMBL/GenBank/DDBJ databases">
        <title>Improved High-Quality Draft sequence of Microvirga sp. WSM3557.</title>
        <authorList>
            <consortium name="US DOE Joint Genome Institute"/>
            <person name="Lucas S."/>
            <person name="Han J."/>
            <person name="Lapidus A."/>
            <person name="Cheng J.-F."/>
            <person name="Goodwin L."/>
            <person name="Pitluck S."/>
            <person name="Peters L."/>
            <person name="Zhang X."/>
            <person name="Detter J.C."/>
            <person name="Han C."/>
            <person name="Tapia R."/>
            <person name="Land M."/>
            <person name="Hauser L."/>
            <person name="Kyrpides N."/>
            <person name="Ivanova N."/>
            <person name="Pagani I."/>
            <person name="Brau L."/>
            <person name="Yates R."/>
            <person name="O'Hara G."/>
            <person name="Rui T."/>
            <person name="Howieson J."/>
            <person name="Reeve W."/>
            <person name="Woyke T."/>
        </authorList>
    </citation>
    <scope>NUCLEOTIDE SEQUENCE [LARGE SCALE GENOMIC DNA]</scope>
    <source>
        <strain evidence="8 9">WSM3557</strain>
    </source>
</reference>
<feature type="transmembrane region" description="Helical" evidence="6">
    <location>
        <begin position="350"/>
        <end position="375"/>
    </location>
</feature>
<gene>
    <name evidence="8" type="ORF">MicloDRAFT_00049750</name>
</gene>
<feature type="transmembrane region" description="Helical" evidence="6">
    <location>
        <begin position="381"/>
        <end position="399"/>
    </location>
</feature>
<sequence length="428" mass="44347">MADSVRPSPAPARVERPLDALNFFLADVRDGLGPYLAVYLLTIRHWNEAEIGLVMTMAGLAAIMAQTPAGALIDATHAKRAVIVVAALVVTAGSLLLPFLASFWPVAVSQAVVHATGTVFAPTIAAITLGIVGHAHFARRTGRNEAFNHAGNAFAAGAAGAAAYLWGPVVVFFLMAAMAIASLVSVLMVPASAINHEQARGLLDGAAAADDQPSGLKILVTCRPLLIFAASAVLFHLANAAMLPLVGQKLALQDKNLGTSLMSACIVAAQVVMVPMAMLVARKADIWGRKPMFLAGFLILPIRGVLYTLSDNPYWLVGVQLLDGIGAGLYGALFPLIVADLMAGTGRFNVAQGAVTTAQGIGASLSTALAGIIVVEIGYSMAFLVLAGIASAGLILFWAMMPETMHGAPGEPANHATIRLQPLPRETG</sequence>
<evidence type="ECO:0000259" key="7">
    <source>
        <dbReference type="PROSITE" id="PS50850"/>
    </source>
</evidence>
<feature type="transmembrane region" description="Helical" evidence="6">
    <location>
        <begin position="111"/>
        <end position="134"/>
    </location>
</feature>
<dbReference type="PANTHER" id="PTHR23539:SF1">
    <property type="entry name" value="MAJOR FACILITATOR SUPERFAMILY (MFS) PROFILE DOMAIN-CONTAINING PROTEIN"/>
    <property type="match status" value="1"/>
</dbReference>
<dbReference type="Gene3D" id="1.20.1250.20">
    <property type="entry name" value="MFS general substrate transporter like domains"/>
    <property type="match status" value="2"/>
</dbReference>
<dbReference type="InterPro" id="IPR020846">
    <property type="entry name" value="MFS_dom"/>
</dbReference>
<evidence type="ECO:0000256" key="5">
    <source>
        <dbReference type="SAM" id="MobiDB-lite"/>
    </source>
</evidence>
<dbReference type="InterPro" id="IPR011701">
    <property type="entry name" value="MFS"/>
</dbReference>
<dbReference type="Pfam" id="PF07690">
    <property type="entry name" value="MFS_1"/>
    <property type="match status" value="1"/>
</dbReference>
<dbReference type="InterPro" id="IPR036259">
    <property type="entry name" value="MFS_trans_sf"/>
</dbReference>
<name>I4YWQ0_9HYPH</name>
<organism evidence="8 9">
    <name type="scientific">Microvirga lotononidis</name>
    <dbReference type="NCBI Taxonomy" id="864069"/>
    <lineage>
        <taxon>Bacteria</taxon>
        <taxon>Pseudomonadati</taxon>
        <taxon>Pseudomonadota</taxon>
        <taxon>Alphaproteobacteria</taxon>
        <taxon>Hyphomicrobiales</taxon>
        <taxon>Methylobacteriaceae</taxon>
        <taxon>Microvirga</taxon>
    </lineage>
</organism>
<keyword evidence="4 6" id="KW-0472">Membrane</keyword>
<feature type="transmembrane region" description="Helical" evidence="6">
    <location>
        <begin position="81"/>
        <end position="105"/>
    </location>
</feature>